<dbReference type="PANTHER" id="PTHR48097:SF9">
    <property type="entry name" value="L-THREONINE ALDOLASE"/>
    <property type="match status" value="1"/>
</dbReference>
<dbReference type="NCBIfam" id="NF041359">
    <property type="entry name" value="GntG_guanitoxin"/>
    <property type="match status" value="1"/>
</dbReference>
<feature type="domain" description="Aromatic amino acid beta-eliminating lyase/threonine aldolase" evidence="6">
    <location>
        <begin position="5"/>
        <end position="287"/>
    </location>
</feature>
<dbReference type="GO" id="GO:0005829">
    <property type="term" value="C:cytosol"/>
    <property type="evidence" value="ECO:0007669"/>
    <property type="project" value="TreeGrafter"/>
</dbReference>
<dbReference type="Gene3D" id="3.40.640.10">
    <property type="entry name" value="Type I PLP-dependent aspartate aminotransferase-like (Major domain)"/>
    <property type="match status" value="1"/>
</dbReference>
<dbReference type="Pfam" id="PF01212">
    <property type="entry name" value="Beta_elim_lyase"/>
    <property type="match status" value="1"/>
</dbReference>
<keyword evidence="3" id="KW-0663">Pyridoxal phosphate</keyword>
<organism evidence="7 8">
    <name type="scientific">Spirochaeta isovalerica</name>
    <dbReference type="NCBI Taxonomy" id="150"/>
    <lineage>
        <taxon>Bacteria</taxon>
        <taxon>Pseudomonadati</taxon>
        <taxon>Spirochaetota</taxon>
        <taxon>Spirochaetia</taxon>
        <taxon>Spirochaetales</taxon>
        <taxon>Spirochaetaceae</taxon>
        <taxon>Spirochaeta</taxon>
    </lineage>
</organism>
<dbReference type="GO" id="GO:0008732">
    <property type="term" value="F:L-allo-threonine aldolase activity"/>
    <property type="evidence" value="ECO:0007669"/>
    <property type="project" value="TreeGrafter"/>
</dbReference>
<keyword evidence="4 7" id="KW-0456">Lyase</keyword>
<evidence type="ECO:0000313" key="7">
    <source>
        <dbReference type="EMBL" id="MBB6481601.1"/>
    </source>
</evidence>
<protein>
    <submittedName>
        <fullName evidence="7">Threonine aldolase</fullName>
        <ecNumber evidence="7">4.1.2.5</ecNumber>
    </submittedName>
</protein>
<dbReference type="InterPro" id="IPR023603">
    <property type="entry name" value="Low_specificity_L-TA-like"/>
</dbReference>
<dbReference type="FunFam" id="3.40.640.10:FF:000030">
    <property type="entry name" value="Low-specificity L-threonine aldolase"/>
    <property type="match status" value="1"/>
</dbReference>
<dbReference type="EMBL" id="JACHGJ010000007">
    <property type="protein sequence ID" value="MBB6481601.1"/>
    <property type="molecule type" value="Genomic_DNA"/>
</dbReference>
<dbReference type="Gene3D" id="3.90.1150.10">
    <property type="entry name" value="Aspartate Aminotransferase, domain 1"/>
    <property type="match status" value="1"/>
</dbReference>
<sequence>MKQYELRSDTFTKPTDAMRKAMYEAEVGDDVYAEDKTVNRLQDMCSELTGKEASLFVPSGSMANLIALYVAGGRGNEVLMHEQAHTIHHEVGGAAAVAGCMPISVPGDRGIMKRSAMEPMIKKDDYDIAHTSMIEVENTHNFAGGIYWRKDDLAEVRAFADDYGLKIHMDGARLFNAVTASGMSAAEISSYTDSVTFCLSKGLGAPVGSMLCGTKEFIERSRVVRKMLGGGMRQAGILAAAGIYALENHVDRLAVDHANCLKLAETLDAFPGITVDLSKVETNIVFAYTADGQASSVNEKMASKGVRAIASAHNEIRFVTSLEISSDEVDEVCKILTNLNL</sequence>
<evidence type="ECO:0000256" key="5">
    <source>
        <dbReference type="PIRSR" id="PIRSR017617-1"/>
    </source>
</evidence>
<comment type="caution">
    <text evidence="7">The sequence shown here is derived from an EMBL/GenBank/DDBJ whole genome shotgun (WGS) entry which is preliminary data.</text>
</comment>
<keyword evidence="8" id="KW-1185">Reference proteome</keyword>
<dbReference type="Proteomes" id="UP000587760">
    <property type="component" value="Unassembled WGS sequence"/>
</dbReference>
<dbReference type="GO" id="GO:0006567">
    <property type="term" value="P:L-threonine catabolic process"/>
    <property type="evidence" value="ECO:0007669"/>
    <property type="project" value="TreeGrafter"/>
</dbReference>
<dbReference type="SUPFAM" id="SSF53383">
    <property type="entry name" value="PLP-dependent transferases"/>
    <property type="match status" value="1"/>
</dbReference>
<feature type="modified residue" description="N6-(pyridoxal phosphate)lysine" evidence="5">
    <location>
        <position position="201"/>
    </location>
</feature>
<evidence type="ECO:0000259" key="6">
    <source>
        <dbReference type="Pfam" id="PF01212"/>
    </source>
</evidence>
<accession>A0A841RDZ0</accession>
<name>A0A841RDZ0_9SPIO</name>
<comment type="cofactor">
    <cofactor evidence="1">
        <name>pyridoxal 5'-phosphate</name>
        <dbReference type="ChEBI" id="CHEBI:597326"/>
    </cofactor>
</comment>
<dbReference type="InterPro" id="IPR015424">
    <property type="entry name" value="PyrdxlP-dep_Trfase"/>
</dbReference>
<comment type="similarity">
    <text evidence="2">Belongs to the threonine aldolase family.</text>
</comment>
<dbReference type="AlphaFoldDB" id="A0A841RDZ0"/>
<dbReference type="EC" id="4.1.2.5" evidence="7"/>
<evidence type="ECO:0000256" key="4">
    <source>
        <dbReference type="ARBA" id="ARBA00023239"/>
    </source>
</evidence>
<evidence type="ECO:0000313" key="8">
    <source>
        <dbReference type="Proteomes" id="UP000587760"/>
    </source>
</evidence>
<dbReference type="PIRSF" id="PIRSF017617">
    <property type="entry name" value="Thr_aldolase"/>
    <property type="match status" value="1"/>
</dbReference>
<dbReference type="InterPro" id="IPR015421">
    <property type="entry name" value="PyrdxlP-dep_Trfase_major"/>
</dbReference>
<dbReference type="InterPro" id="IPR001597">
    <property type="entry name" value="ArAA_b-elim_lyase/Thr_aldolase"/>
</dbReference>
<dbReference type="PANTHER" id="PTHR48097">
    <property type="entry name" value="L-THREONINE ALDOLASE-RELATED"/>
    <property type="match status" value="1"/>
</dbReference>
<reference evidence="7 8" key="1">
    <citation type="submission" date="2020-08" db="EMBL/GenBank/DDBJ databases">
        <title>Genomic Encyclopedia of Type Strains, Phase IV (KMG-IV): sequencing the most valuable type-strain genomes for metagenomic binning, comparative biology and taxonomic classification.</title>
        <authorList>
            <person name="Goeker M."/>
        </authorList>
    </citation>
    <scope>NUCLEOTIDE SEQUENCE [LARGE SCALE GENOMIC DNA]</scope>
    <source>
        <strain evidence="7 8">DSM 2461</strain>
    </source>
</reference>
<evidence type="ECO:0000256" key="3">
    <source>
        <dbReference type="ARBA" id="ARBA00022898"/>
    </source>
</evidence>
<evidence type="ECO:0000256" key="1">
    <source>
        <dbReference type="ARBA" id="ARBA00001933"/>
    </source>
</evidence>
<dbReference type="RefSeq" id="WP_184747841.1">
    <property type="nucleotide sequence ID" value="NZ_JACHGJ010000007.1"/>
</dbReference>
<evidence type="ECO:0000256" key="2">
    <source>
        <dbReference type="ARBA" id="ARBA00006966"/>
    </source>
</evidence>
<dbReference type="GO" id="GO:0006545">
    <property type="term" value="P:glycine biosynthetic process"/>
    <property type="evidence" value="ECO:0007669"/>
    <property type="project" value="TreeGrafter"/>
</dbReference>
<dbReference type="InterPro" id="IPR015422">
    <property type="entry name" value="PyrdxlP-dep_Trfase_small"/>
</dbReference>
<gene>
    <name evidence="7" type="ORF">HNR50_003281</name>
</gene>
<proteinExistence type="inferred from homology"/>